<sequence length="577" mass="63821">MAVNIPGLVAVFMFYLFILGIGIWASRKSKREEKKCSGDKSEVAMVGGRNLQLLVGIFTTTATWVGGGFINVIAEAVYLPQLGLIWTQAPIGYSISLIVGGLVFVKPMRSKQYVTMLDPFQIYFGNTMSSLLLIPALFADIFWSAAILAALGATLSVILDIPIYVSIILSACVVILYTLLGGLYSVVYTDLIQTFFIVISLCCCVPFAIMNPAVADIKYTMLNELYQKPWLGKLEVNHIGRWIDDLLYLILGGIPWQVYFQRVLAASSVPQAQITSYVAGIFCFILALPSIIIGGVAVSTDWNQTSYGLPTPNERQESGMILPIVLQHLCPGYISILGIGAISAAVMSSADSSLLATSSMFSRNIYKKIIRKKAADNEVIWVMRMTIILFGAAATTLAILSQSIYGLYFLSVELIYAVLFPQLVCILFVPQTNAYGSAAGYIIGLTMRILAGESFLQIPPFIQYPGMFFKDGKYVQLFPFKTFTMLLSLLSIVIFSHLASFLFKNRLLEKKFDVFKITDKMPSSPEEQIVLHDKPGPEPDRKQLSCFTEQTTAMGFILFQLVSHSLRNIWSNDNVIM</sequence>
<dbReference type="STRING" id="7868.ENSCMIP00000031277"/>
<dbReference type="PANTHER" id="PTHR45897:SF5">
    <property type="entry name" value="HIGH AFFINITY CHOLINE TRANSPORTER 1"/>
    <property type="match status" value="1"/>
</dbReference>
<dbReference type="Proteomes" id="UP000314986">
    <property type="component" value="Unassembled WGS sequence"/>
</dbReference>
<dbReference type="InterPro" id="IPR001734">
    <property type="entry name" value="Na/solute_symporter"/>
</dbReference>
<dbReference type="Pfam" id="PF00474">
    <property type="entry name" value="SSF"/>
    <property type="match status" value="1"/>
</dbReference>
<evidence type="ECO:0000256" key="4">
    <source>
        <dbReference type="ARBA" id="ARBA00022692"/>
    </source>
</evidence>
<dbReference type="PROSITE" id="PS50283">
    <property type="entry name" value="NA_SOLUT_SYMP_3"/>
    <property type="match status" value="1"/>
</dbReference>
<evidence type="ECO:0000313" key="16">
    <source>
        <dbReference type="Proteomes" id="UP000314986"/>
    </source>
</evidence>
<comment type="similarity">
    <text evidence="2 13">Belongs to the sodium:solute symporter (SSF) (TC 2.A.21) family.</text>
</comment>
<dbReference type="OMA" id="TVMDPLQ"/>
<keyword evidence="16" id="KW-1185">Reference proteome</keyword>
<protein>
    <submittedName>
        <fullName evidence="15">High-affinity choline transporter 1-like</fullName>
    </submittedName>
</protein>
<accession>A0A4W3IPU4</accession>
<comment type="subcellular location">
    <subcellularLocation>
        <location evidence="1">Membrane</location>
        <topology evidence="1">Multi-pass membrane protein</topology>
    </subcellularLocation>
</comment>
<proteinExistence type="inferred from homology"/>
<feature type="transmembrane region" description="Helical" evidence="14">
    <location>
        <begin position="161"/>
        <end position="187"/>
    </location>
</feature>
<feature type="transmembrane region" description="Helical" evidence="14">
    <location>
        <begin position="246"/>
        <end position="265"/>
    </location>
</feature>
<keyword evidence="12" id="KW-0739">Sodium transport</keyword>
<dbReference type="FunFam" id="1.20.1730.10:FF:000008">
    <property type="entry name" value="High affinity choline transporter 1"/>
    <property type="match status" value="1"/>
</dbReference>
<name>A0A4W3IPU4_CALMI</name>
<evidence type="ECO:0000256" key="1">
    <source>
        <dbReference type="ARBA" id="ARBA00004141"/>
    </source>
</evidence>
<keyword evidence="4 14" id="KW-0812">Transmembrane</keyword>
<evidence type="ECO:0000256" key="6">
    <source>
        <dbReference type="ARBA" id="ARBA00022979"/>
    </source>
</evidence>
<keyword evidence="7 14" id="KW-1133">Transmembrane helix</keyword>
<feature type="transmembrane region" description="Helical" evidence="14">
    <location>
        <begin position="131"/>
        <end position="155"/>
    </location>
</feature>
<dbReference type="CDD" id="cd11474">
    <property type="entry name" value="SLC5sbd_CHT"/>
    <property type="match status" value="1"/>
</dbReference>
<dbReference type="InterPro" id="IPR038377">
    <property type="entry name" value="Na/Glc_symporter_sf"/>
</dbReference>
<dbReference type="GO" id="GO:0005886">
    <property type="term" value="C:plasma membrane"/>
    <property type="evidence" value="ECO:0007669"/>
    <property type="project" value="TreeGrafter"/>
</dbReference>
<feature type="transmembrane region" description="Helical" evidence="14">
    <location>
        <begin position="441"/>
        <end position="462"/>
    </location>
</feature>
<keyword evidence="5" id="KW-0769">Symport</keyword>
<feature type="transmembrane region" description="Helical" evidence="14">
    <location>
        <begin position="482"/>
        <end position="503"/>
    </location>
</feature>
<evidence type="ECO:0000256" key="3">
    <source>
        <dbReference type="ARBA" id="ARBA00022448"/>
    </source>
</evidence>
<keyword evidence="10 14" id="KW-0472">Membrane</keyword>
<dbReference type="InterPro" id="IPR052244">
    <property type="entry name" value="Choline_transporter"/>
</dbReference>
<keyword evidence="11" id="KW-0325">Glycoprotein</keyword>
<dbReference type="GeneTree" id="ENSGT00940000166029"/>
<feature type="transmembrane region" description="Helical" evidence="14">
    <location>
        <begin position="379"/>
        <end position="400"/>
    </location>
</feature>
<keyword evidence="8" id="KW-0915">Sodium</keyword>
<dbReference type="Ensembl" id="ENSCMIT00000031752.1">
    <property type="protein sequence ID" value="ENSCMIP00000031277.1"/>
    <property type="gene ID" value="ENSCMIG00000013439.1"/>
</dbReference>
<reference evidence="16" key="2">
    <citation type="journal article" date="2007" name="PLoS Biol.">
        <title>Survey sequencing and comparative analysis of the elephant shark (Callorhinchus milii) genome.</title>
        <authorList>
            <person name="Venkatesh B."/>
            <person name="Kirkness E.F."/>
            <person name="Loh Y.H."/>
            <person name="Halpern A.L."/>
            <person name="Lee A.P."/>
            <person name="Johnson J."/>
            <person name="Dandona N."/>
            <person name="Viswanathan L.D."/>
            <person name="Tay A."/>
            <person name="Venter J.C."/>
            <person name="Strausberg R.L."/>
            <person name="Brenner S."/>
        </authorList>
    </citation>
    <scope>NUCLEOTIDE SEQUENCE [LARGE SCALE GENOMIC DNA]</scope>
</reference>
<evidence type="ECO:0000256" key="12">
    <source>
        <dbReference type="ARBA" id="ARBA00023201"/>
    </source>
</evidence>
<feature type="transmembrane region" description="Helical" evidence="14">
    <location>
        <begin position="85"/>
        <end position="105"/>
    </location>
</feature>
<dbReference type="GO" id="GO:0005307">
    <property type="term" value="F:choline:sodium symporter activity"/>
    <property type="evidence" value="ECO:0007669"/>
    <property type="project" value="TreeGrafter"/>
</dbReference>
<feature type="transmembrane region" description="Helical" evidence="14">
    <location>
        <begin position="194"/>
        <end position="215"/>
    </location>
</feature>
<evidence type="ECO:0000256" key="2">
    <source>
        <dbReference type="ARBA" id="ARBA00006434"/>
    </source>
</evidence>
<evidence type="ECO:0000256" key="13">
    <source>
        <dbReference type="RuleBase" id="RU362091"/>
    </source>
</evidence>
<dbReference type="AlphaFoldDB" id="A0A4W3IPU4"/>
<feature type="transmembrane region" description="Helical" evidence="14">
    <location>
        <begin position="6"/>
        <end position="25"/>
    </location>
</feature>
<keyword evidence="9" id="KW-0406">Ion transport</keyword>
<evidence type="ECO:0000256" key="9">
    <source>
        <dbReference type="ARBA" id="ARBA00023065"/>
    </source>
</evidence>
<reference evidence="15" key="5">
    <citation type="submission" date="2025-09" db="UniProtKB">
        <authorList>
            <consortium name="Ensembl"/>
        </authorList>
    </citation>
    <scope>IDENTIFICATION</scope>
</reference>
<dbReference type="InParanoid" id="A0A4W3IPU4"/>
<evidence type="ECO:0000256" key="7">
    <source>
        <dbReference type="ARBA" id="ARBA00022989"/>
    </source>
</evidence>
<evidence type="ECO:0000256" key="5">
    <source>
        <dbReference type="ARBA" id="ARBA00022847"/>
    </source>
</evidence>
<evidence type="ECO:0000256" key="8">
    <source>
        <dbReference type="ARBA" id="ARBA00023053"/>
    </source>
</evidence>
<feature type="transmembrane region" description="Helical" evidence="14">
    <location>
        <begin position="406"/>
        <end position="429"/>
    </location>
</feature>
<dbReference type="GO" id="GO:0008292">
    <property type="term" value="P:acetylcholine biosynthetic process"/>
    <property type="evidence" value="ECO:0007669"/>
    <property type="project" value="UniProtKB-ARBA"/>
</dbReference>
<dbReference type="Gene3D" id="1.20.1730.10">
    <property type="entry name" value="Sodium/glucose cotransporter"/>
    <property type="match status" value="1"/>
</dbReference>
<keyword evidence="3" id="KW-0813">Transport</keyword>
<reference evidence="16" key="3">
    <citation type="journal article" date="2014" name="Nature">
        <title>Elephant shark genome provides unique insights into gnathostome evolution.</title>
        <authorList>
            <consortium name="International Elephant Shark Genome Sequencing Consortium"/>
            <person name="Venkatesh B."/>
            <person name="Lee A.P."/>
            <person name="Ravi V."/>
            <person name="Maurya A.K."/>
            <person name="Lian M.M."/>
            <person name="Swann J.B."/>
            <person name="Ohta Y."/>
            <person name="Flajnik M.F."/>
            <person name="Sutoh Y."/>
            <person name="Kasahara M."/>
            <person name="Hoon S."/>
            <person name="Gangu V."/>
            <person name="Roy S.W."/>
            <person name="Irimia M."/>
            <person name="Korzh V."/>
            <person name="Kondrychyn I."/>
            <person name="Lim Z.W."/>
            <person name="Tay B.H."/>
            <person name="Tohari S."/>
            <person name="Kong K.W."/>
            <person name="Ho S."/>
            <person name="Lorente-Galdos B."/>
            <person name="Quilez J."/>
            <person name="Marques-Bonet T."/>
            <person name="Raney B.J."/>
            <person name="Ingham P.W."/>
            <person name="Tay A."/>
            <person name="Hillier L.W."/>
            <person name="Minx P."/>
            <person name="Boehm T."/>
            <person name="Wilson R.K."/>
            <person name="Brenner S."/>
            <person name="Warren W.C."/>
        </authorList>
    </citation>
    <scope>NUCLEOTIDE SEQUENCE [LARGE SCALE GENOMIC DNA]</scope>
</reference>
<feature type="transmembrane region" description="Helical" evidence="14">
    <location>
        <begin position="277"/>
        <end position="298"/>
    </location>
</feature>
<keyword evidence="6" id="KW-0530">Neurotransmitter biosynthesis</keyword>
<gene>
    <name evidence="15" type="primary">LOC103184234</name>
</gene>
<evidence type="ECO:0000256" key="11">
    <source>
        <dbReference type="ARBA" id="ARBA00023180"/>
    </source>
</evidence>
<reference evidence="16" key="1">
    <citation type="journal article" date="2006" name="Science">
        <title>Ancient noncoding elements conserved in the human genome.</title>
        <authorList>
            <person name="Venkatesh B."/>
            <person name="Kirkness E.F."/>
            <person name="Loh Y.H."/>
            <person name="Halpern A.L."/>
            <person name="Lee A.P."/>
            <person name="Johnson J."/>
            <person name="Dandona N."/>
            <person name="Viswanathan L.D."/>
            <person name="Tay A."/>
            <person name="Venter J.C."/>
            <person name="Strausberg R.L."/>
            <person name="Brenner S."/>
        </authorList>
    </citation>
    <scope>NUCLEOTIDE SEQUENCE [LARGE SCALE GENOMIC DNA]</scope>
</reference>
<evidence type="ECO:0000256" key="14">
    <source>
        <dbReference type="SAM" id="Phobius"/>
    </source>
</evidence>
<reference evidence="15" key="4">
    <citation type="submission" date="2025-08" db="UniProtKB">
        <authorList>
            <consortium name="Ensembl"/>
        </authorList>
    </citation>
    <scope>IDENTIFICATION</scope>
</reference>
<feature type="transmembrane region" description="Helical" evidence="14">
    <location>
        <begin position="333"/>
        <end position="358"/>
    </location>
</feature>
<feature type="transmembrane region" description="Helical" evidence="14">
    <location>
        <begin position="53"/>
        <end position="73"/>
    </location>
</feature>
<evidence type="ECO:0000256" key="10">
    <source>
        <dbReference type="ARBA" id="ARBA00023136"/>
    </source>
</evidence>
<evidence type="ECO:0000313" key="15">
    <source>
        <dbReference type="Ensembl" id="ENSCMIP00000031277.1"/>
    </source>
</evidence>
<organism evidence="15 16">
    <name type="scientific">Callorhinchus milii</name>
    <name type="common">Ghost shark</name>
    <dbReference type="NCBI Taxonomy" id="7868"/>
    <lineage>
        <taxon>Eukaryota</taxon>
        <taxon>Metazoa</taxon>
        <taxon>Chordata</taxon>
        <taxon>Craniata</taxon>
        <taxon>Vertebrata</taxon>
        <taxon>Chondrichthyes</taxon>
        <taxon>Holocephali</taxon>
        <taxon>Chimaeriformes</taxon>
        <taxon>Callorhinchidae</taxon>
        <taxon>Callorhinchus</taxon>
    </lineage>
</organism>
<dbReference type="PANTHER" id="PTHR45897">
    <property type="entry name" value="HIGH-AFFINITY CHOLINE TRANSPORTER 1"/>
    <property type="match status" value="1"/>
</dbReference>